<feature type="domain" description="AAA+ ATPase" evidence="13">
    <location>
        <begin position="230"/>
        <end position="368"/>
    </location>
</feature>
<evidence type="ECO:0000256" key="3">
    <source>
        <dbReference type="ARBA" id="ARBA00022705"/>
    </source>
</evidence>
<dbReference type="Pfam" id="PF11638">
    <property type="entry name" value="DnaA_N"/>
    <property type="match status" value="1"/>
</dbReference>
<keyword evidence="4 8" id="KW-0547">Nucleotide-binding</keyword>
<evidence type="ECO:0000256" key="7">
    <source>
        <dbReference type="ARBA" id="ARBA00023125"/>
    </source>
</evidence>
<dbReference type="PRINTS" id="PR00051">
    <property type="entry name" value="DNAA"/>
</dbReference>
<dbReference type="HAMAP" id="MF_00377">
    <property type="entry name" value="DnaA_bact"/>
    <property type="match status" value="1"/>
</dbReference>
<reference evidence="15 16" key="1">
    <citation type="submission" date="2024-01" db="EMBL/GenBank/DDBJ databases">
        <title>novel species in genus Adlercreutzia.</title>
        <authorList>
            <person name="Liu X."/>
        </authorList>
    </citation>
    <scope>NUCLEOTIDE SEQUENCE [LARGE SCALE GENOMIC DNA]</scope>
    <source>
        <strain evidence="15 16">R22</strain>
    </source>
</reference>
<dbReference type="Gene3D" id="3.30.300.180">
    <property type="match status" value="1"/>
</dbReference>
<feature type="region of interest" description="Domain IV, binds dsDNA" evidence="8">
    <location>
        <begin position="425"/>
        <end position="547"/>
    </location>
</feature>
<keyword evidence="5 8" id="KW-0067">ATP-binding</keyword>
<evidence type="ECO:0000313" key="15">
    <source>
        <dbReference type="EMBL" id="MEC4293792.1"/>
    </source>
</evidence>
<feature type="compositionally biased region" description="Low complexity" evidence="12">
    <location>
        <begin position="93"/>
        <end position="105"/>
    </location>
</feature>
<keyword evidence="16" id="KW-1185">Reference proteome</keyword>
<evidence type="ECO:0000256" key="8">
    <source>
        <dbReference type="HAMAP-Rule" id="MF_00377"/>
    </source>
</evidence>
<feature type="domain" description="Chromosomal replication initiator DnaA C-terminal" evidence="14">
    <location>
        <begin position="454"/>
        <end position="522"/>
    </location>
</feature>
<dbReference type="CDD" id="cd06571">
    <property type="entry name" value="Bac_DnaA_C"/>
    <property type="match status" value="1"/>
</dbReference>
<dbReference type="SUPFAM" id="SSF48295">
    <property type="entry name" value="TrpR-like"/>
    <property type="match status" value="1"/>
</dbReference>
<feature type="binding site" evidence="8">
    <location>
        <position position="245"/>
    </location>
    <ligand>
        <name>ATP</name>
        <dbReference type="ChEBI" id="CHEBI:30616"/>
    </ligand>
</feature>
<dbReference type="InterPro" id="IPR010921">
    <property type="entry name" value="Trp_repressor/repl_initiator"/>
</dbReference>
<sequence>MDSEKLNEQWARICAQVKSYQDVDASQVAAFFSRLEPQAMSDSFLMLTADNDFIKTWVEQHYIEAIVRALHDLTGVTYAVAIAVDPTQEQRKSAAANAMTAAPAPAATPTPASAPIPSPTPAPAPSPVPTPSPQAAPIAMAEPAPAAFVPAAAAPYTAPQWSEPAPQASEHPAASSTFEAPAHRTEESHEGAAGLNPLSSLTFANFVIGESNRMAYSMAVEVAESPGSLPLNPLFIYGKSGLGKTHLMRAIQNYIKETRPTLHTVYVDAQEFVSRYSEAGQAKDREKSSFKNFRTYYEQADVLLLDDVQHLQGKEQSINMLFQLFNTLTSQGKQVVLSADRAPKNIEVDERLKSRFYSGGAIDIQPPEVETKLGIVKSFAREHCRSAGLDSFTIPDDIQMYIAENSGSNIRELKGAVNTVIYRLIYSDRRDISIEEVRELLANHFTGGRSRSLSIEDIQREVEKFYKVTHNEIVGKSRSQSIVRPRQVAIYLCRRLLDLPYGDIGKRFNRDHSTAIHSSNCVEERLKTDRDTQEEIEILMKIISELD</sequence>
<evidence type="ECO:0000256" key="12">
    <source>
        <dbReference type="SAM" id="MobiDB-lite"/>
    </source>
</evidence>
<protein>
    <recommendedName>
        <fullName evidence="8 9">Chromosomal replication initiator protein DnaA</fullName>
    </recommendedName>
</protein>
<proteinExistence type="inferred from homology"/>
<dbReference type="PANTHER" id="PTHR30050">
    <property type="entry name" value="CHROMOSOMAL REPLICATION INITIATOR PROTEIN DNAA"/>
    <property type="match status" value="1"/>
</dbReference>
<dbReference type="CDD" id="cd00009">
    <property type="entry name" value="AAA"/>
    <property type="match status" value="1"/>
</dbReference>
<dbReference type="Pfam" id="PF08299">
    <property type="entry name" value="Bac_DnaA_C"/>
    <property type="match status" value="1"/>
</dbReference>
<dbReference type="Gene3D" id="1.10.8.60">
    <property type="match status" value="1"/>
</dbReference>
<dbReference type="InterPro" id="IPR038454">
    <property type="entry name" value="DnaA_N_sf"/>
</dbReference>
<feature type="binding site" evidence="8">
    <location>
        <position position="241"/>
    </location>
    <ligand>
        <name>ATP</name>
        <dbReference type="ChEBI" id="CHEBI:30616"/>
    </ligand>
</feature>
<feature type="region of interest" description="Domain I, interacts with DnaA modulators" evidence="8">
    <location>
        <begin position="1"/>
        <end position="152"/>
    </location>
</feature>
<name>A0ABU6IVD0_9ACTN</name>
<dbReference type="EMBL" id="JAYMFH010000001">
    <property type="protein sequence ID" value="MEC4293792.1"/>
    <property type="molecule type" value="Genomic_DNA"/>
</dbReference>
<evidence type="ECO:0000259" key="14">
    <source>
        <dbReference type="SMART" id="SM00760"/>
    </source>
</evidence>
<comment type="caution">
    <text evidence="15">The sequence shown here is derived from an EMBL/GenBank/DDBJ whole genome shotgun (WGS) entry which is preliminary data.</text>
</comment>
<comment type="function">
    <text evidence="8 10">Plays an essential role in the initiation and regulation of chromosomal replication. ATP-DnaA binds to the origin of replication (oriC) to initiate formation of the DNA replication initiation complex once per cell cycle. Binds the DnaA box (a 9 base pair repeat at the origin) and separates the double-stranded (ds)DNA. Forms a right-handed helical filament on oriC DNA; dsDNA binds to the exterior of the filament while single-stranded (ss)DNA is stabiized in the filament's interior. The ATP-DnaA-oriC complex binds and stabilizes one strand of the AT-rich DNA unwinding element (DUE), permitting loading of DNA polymerase. After initiation quickly degrades to an ADP-DnaA complex that is not apt for DNA replication. Binds acidic phospholipids.</text>
</comment>
<accession>A0ABU6IVD0</accession>
<keyword evidence="2 8" id="KW-0963">Cytoplasm</keyword>
<comment type="caution">
    <text evidence="8">Lacks conserved residue(s) required for the propagation of feature annotation.</text>
</comment>
<evidence type="ECO:0000256" key="1">
    <source>
        <dbReference type="ARBA" id="ARBA00006583"/>
    </source>
</evidence>
<evidence type="ECO:0000313" key="16">
    <source>
        <dbReference type="Proteomes" id="UP001343724"/>
    </source>
</evidence>
<dbReference type="InterPro" id="IPR020591">
    <property type="entry name" value="Chromosome_initiator_DnaA-like"/>
</dbReference>
<evidence type="ECO:0000256" key="6">
    <source>
        <dbReference type="ARBA" id="ARBA00023121"/>
    </source>
</evidence>
<dbReference type="Gene3D" id="1.10.1750.10">
    <property type="match status" value="1"/>
</dbReference>
<evidence type="ECO:0000256" key="4">
    <source>
        <dbReference type="ARBA" id="ARBA00022741"/>
    </source>
</evidence>
<dbReference type="SUPFAM" id="SSF52540">
    <property type="entry name" value="P-loop containing nucleoside triphosphate hydrolases"/>
    <property type="match status" value="1"/>
</dbReference>
<comment type="similarity">
    <text evidence="1 8 11">Belongs to the DnaA family.</text>
</comment>
<evidence type="ECO:0000256" key="2">
    <source>
        <dbReference type="ARBA" id="ARBA00022490"/>
    </source>
</evidence>
<feature type="compositionally biased region" description="Basic and acidic residues" evidence="12">
    <location>
        <begin position="181"/>
        <end position="190"/>
    </location>
</feature>
<dbReference type="PANTHER" id="PTHR30050:SF2">
    <property type="entry name" value="CHROMOSOMAL REPLICATION INITIATOR PROTEIN DNAA"/>
    <property type="match status" value="1"/>
</dbReference>
<evidence type="ECO:0000256" key="10">
    <source>
        <dbReference type="RuleBase" id="RU000577"/>
    </source>
</evidence>
<dbReference type="SMART" id="SM00760">
    <property type="entry name" value="Bac_DnaA_C"/>
    <property type="match status" value="1"/>
</dbReference>
<comment type="subunit">
    <text evidence="8">Oligomerizes as a right-handed, spiral filament on DNA at oriC.</text>
</comment>
<evidence type="ECO:0000259" key="13">
    <source>
        <dbReference type="SMART" id="SM00382"/>
    </source>
</evidence>
<dbReference type="InterPro" id="IPR013317">
    <property type="entry name" value="DnaA_dom"/>
</dbReference>
<dbReference type="InterPro" id="IPR027417">
    <property type="entry name" value="P-loop_NTPase"/>
</dbReference>
<feature type="binding site" evidence="8">
    <location>
        <position position="244"/>
    </location>
    <ligand>
        <name>ATP</name>
        <dbReference type="ChEBI" id="CHEBI:30616"/>
    </ligand>
</feature>
<evidence type="ECO:0000256" key="5">
    <source>
        <dbReference type="ARBA" id="ARBA00022840"/>
    </source>
</evidence>
<organism evidence="15 16">
    <name type="scientific">Adlercreutzia shanghongiae</name>
    <dbReference type="NCBI Taxonomy" id="3111773"/>
    <lineage>
        <taxon>Bacteria</taxon>
        <taxon>Bacillati</taxon>
        <taxon>Actinomycetota</taxon>
        <taxon>Coriobacteriia</taxon>
        <taxon>Eggerthellales</taxon>
        <taxon>Eggerthellaceae</taxon>
        <taxon>Adlercreutzia</taxon>
    </lineage>
</organism>
<dbReference type="InterPro" id="IPR024633">
    <property type="entry name" value="DnaA_N_dom"/>
</dbReference>
<dbReference type="Gene3D" id="3.40.50.300">
    <property type="entry name" value="P-loop containing nucleotide triphosphate hydrolases"/>
    <property type="match status" value="1"/>
</dbReference>
<dbReference type="RefSeq" id="WP_326438258.1">
    <property type="nucleotide sequence ID" value="NZ_JAYMFH010000001.1"/>
</dbReference>
<keyword evidence="6 8" id="KW-0446">Lipid-binding</keyword>
<feature type="compositionally biased region" description="Pro residues" evidence="12">
    <location>
        <begin position="106"/>
        <end position="134"/>
    </location>
</feature>
<dbReference type="InterPro" id="IPR001957">
    <property type="entry name" value="Chromosome_initiator_DnaA"/>
</dbReference>
<keyword evidence="7 8" id="KW-0238">DNA-binding</keyword>
<keyword evidence="3 8" id="KW-0235">DNA replication</keyword>
<gene>
    <name evidence="8 15" type="primary">dnaA</name>
    <name evidence="15" type="ORF">VJ920_00515</name>
</gene>
<dbReference type="InterPro" id="IPR003593">
    <property type="entry name" value="AAA+_ATPase"/>
</dbReference>
<feature type="region of interest" description="Disordered" evidence="12">
    <location>
        <begin position="158"/>
        <end position="195"/>
    </location>
</feature>
<dbReference type="Proteomes" id="UP001343724">
    <property type="component" value="Unassembled WGS sequence"/>
</dbReference>
<evidence type="ECO:0000256" key="9">
    <source>
        <dbReference type="NCBIfam" id="TIGR00362"/>
    </source>
</evidence>
<dbReference type="Pfam" id="PF00308">
    <property type="entry name" value="Bac_DnaA"/>
    <property type="match status" value="1"/>
</dbReference>
<comment type="subcellular location">
    <subcellularLocation>
        <location evidence="8">Cytoplasm</location>
    </subcellularLocation>
</comment>
<dbReference type="SMART" id="SM00382">
    <property type="entry name" value="AAA"/>
    <property type="match status" value="1"/>
</dbReference>
<dbReference type="InterPro" id="IPR013159">
    <property type="entry name" value="DnaA_C"/>
</dbReference>
<feature type="region of interest" description="Disordered" evidence="12">
    <location>
        <begin position="93"/>
        <end position="136"/>
    </location>
</feature>
<feature type="binding site" evidence="8">
    <location>
        <position position="243"/>
    </location>
    <ligand>
        <name>ATP</name>
        <dbReference type="ChEBI" id="CHEBI:30616"/>
    </ligand>
</feature>
<dbReference type="NCBIfam" id="TIGR00362">
    <property type="entry name" value="DnaA"/>
    <property type="match status" value="1"/>
</dbReference>
<evidence type="ECO:0000256" key="11">
    <source>
        <dbReference type="RuleBase" id="RU004227"/>
    </source>
</evidence>
<comment type="domain">
    <text evidence="8">Domain I is involved in oligomerization and binding regulators, domain II is flexibile and of varying length in different bacteria, domain III forms the AAA+ region, while domain IV binds dsDNA.</text>
</comment>